<proteinExistence type="predicted"/>
<name>Q0RC70_FRAAA</name>
<evidence type="ECO:0000313" key="1">
    <source>
        <dbReference type="EMBL" id="CAJ64957.1"/>
    </source>
</evidence>
<gene>
    <name evidence="1" type="ordered locus">FRAAL6334</name>
</gene>
<dbReference type="AlphaFoldDB" id="Q0RC70"/>
<reference evidence="1 2" key="1">
    <citation type="journal article" date="2007" name="Genome Res.">
        <title>Genome characteristics of facultatively symbiotic Frankia sp. strains reflect host range and host plant biogeography.</title>
        <authorList>
            <person name="Normand P."/>
            <person name="Lapierre P."/>
            <person name="Tisa L.S."/>
            <person name="Gogarten J.P."/>
            <person name="Alloisio N."/>
            <person name="Bagnarol E."/>
            <person name="Bassi C.A."/>
            <person name="Berry A.M."/>
            <person name="Bickhart D.M."/>
            <person name="Choisne N."/>
            <person name="Couloux A."/>
            <person name="Cournoyer B."/>
            <person name="Cruveiller S."/>
            <person name="Daubin V."/>
            <person name="Demange N."/>
            <person name="Francino M.P."/>
            <person name="Goltsman E."/>
            <person name="Huang Y."/>
            <person name="Kopp O.R."/>
            <person name="Labarre L."/>
            <person name="Lapidus A."/>
            <person name="Lavire C."/>
            <person name="Marechal J."/>
            <person name="Martinez M."/>
            <person name="Mastronunzio J.E."/>
            <person name="Mullin B.C."/>
            <person name="Niemann J."/>
            <person name="Pujic P."/>
            <person name="Rawnsley T."/>
            <person name="Rouy Z."/>
            <person name="Schenowitz C."/>
            <person name="Sellstedt A."/>
            <person name="Tavares F."/>
            <person name="Tomkins J.P."/>
            <person name="Vallenet D."/>
            <person name="Valverde C."/>
            <person name="Wall L.G."/>
            <person name="Wang Y."/>
            <person name="Medigue C."/>
            <person name="Benson D.R."/>
        </authorList>
    </citation>
    <scope>NUCLEOTIDE SEQUENCE [LARGE SCALE GENOMIC DNA]</scope>
    <source>
        <strain evidence="2">DSM 45986 / CECT 9034 / ACN14a</strain>
    </source>
</reference>
<accession>Q0RC70</accession>
<evidence type="ECO:0008006" key="3">
    <source>
        <dbReference type="Google" id="ProtNLM"/>
    </source>
</evidence>
<dbReference type="Proteomes" id="UP000000657">
    <property type="component" value="Chromosome"/>
</dbReference>
<dbReference type="EMBL" id="CT573213">
    <property type="protein sequence ID" value="CAJ64957.1"/>
    <property type="molecule type" value="Genomic_DNA"/>
</dbReference>
<organism evidence="1 2">
    <name type="scientific">Frankia alni (strain DSM 45986 / CECT 9034 / ACN14a)</name>
    <dbReference type="NCBI Taxonomy" id="326424"/>
    <lineage>
        <taxon>Bacteria</taxon>
        <taxon>Bacillati</taxon>
        <taxon>Actinomycetota</taxon>
        <taxon>Actinomycetes</taxon>
        <taxon>Frankiales</taxon>
        <taxon>Frankiaceae</taxon>
        <taxon>Frankia</taxon>
    </lineage>
</organism>
<evidence type="ECO:0000313" key="2">
    <source>
        <dbReference type="Proteomes" id="UP000000657"/>
    </source>
</evidence>
<sequence>MPTACRALGLGRTLGYELARRGEFPCPVLRVGRRYVVPTAGVHALLGLGSATRPHGSAAVDGGVEPTQGA</sequence>
<protein>
    <recommendedName>
        <fullName evidence="3">Helix-turn-helix domain-containing protein</fullName>
    </recommendedName>
</protein>
<dbReference type="KEGG" id="fal:FRAAL6334"/>
<keyword evidence="2" id="KW-1185">Reference proteome</keyword>
<dbReference type="HOGENOM" id="CLU_2751938_0_0_11"/>